<accession>A0A077X293</accession>
<gene>
    <name evidence="2" type="ORF">LRAMOSA05325</name>
</gene>
<organism evidence="2">
    <name type="scientific">Lichtheimia ramosa</name>
    <dbReference type="NCBI Taxonomy" id="688394"/>
    <lineage>
        <taxon>Eukaryota</taxon>
        <taxon>Fungi</taxon>
        <taxon>Fungi incertae sedis</taxon>
        <taxon>Mucoromycota</taxon>
        <taxon>Mucoromycotina</taxon>
        <taxon>Mucoromycetes</taxon>
        <taxon>Mucorales</taxon>
        <taxon>Lichtheimiaceae</taxon>
        <taxon>Lichtheimia</taxon>
    </lineage>
</organism>
<proteinExistence type="predicted"/>
<name>A0A077X293_9FUNG</name>
<dbReference type="AlphaFoldDB" id="A0A077X293"/>
<evidence type="ECO:0000256" key="1">
    <source>
        <dbReference type="SAM" id="MobiDB-lite"/>
    </source>
</evidence>
<evidence type="ECO:0000313" key="2">
    <source>
        <dbReference type="EMBL" id="CDS13147.1"/>
    </source>
</evidence>
<protein>
    <submittedName>
        <fullName evidence="2">Uncharacterized protein</fullName>
    </submittedName>
</protein>
<feature type="region of interest" description="Disordered" evidence="1">
    <location>
        <begin position="1"/>
        <end position="34"/>
    </location>
</feature>
<reference evidence="2" key="1">
    <citation type="journal article" date="2014" name="Genome Announc.">
        <title>De novo whole-genome sequence and genome annotation of Lichtheimia ramosa.</title>
        <authorList>
            <person name="Linde J."/>
            <person name="Schwartze V."/>
            <person name="Binder U."/>
            <person name="Lass-Florl C."/>
            <person name="Voigt K."/>
            <person name="Horn F."/>
        </authorList>
    </citation>
    <scope>NUCLEOTIDE SEQUENCE</scope>
    <source>
        <strain evidence="2">JMRC FSU:6197</strain>
    </source>
</reference>
<sequence length="122" mass="14442">MYKTNNALNKHFRKHHDSNLPLDRKGPAPSSSAAERRAYLNRYYRQNKEENKEERYKKAWIRRGDAIAAEAVEDVALCEKLDRDTTHELFTLIHNVQHDSLRYLYEVHIWPLIDFILHGVGI</sequence>
<dbReference type="EMBL" id="LK023379">
    <property type="protein sequence ID" value="CDS13147.1"/>
    <property type="molecule type" value="Genomic_DNA"/>
</dbReference>
<dbReference type="OrthoDB" id="10617773at2759"/>